<dbReference type="EMBL" id="LGRX02021267">
    <property type="protein sequence ID" value="KAK3256876.1"/>
    <property type="molecule type" value="Genomic_DNA"/>
</dbReference>
<feature type="compositionally biased region" description="Basic and acidic residues" evidence="1">
    <location>
        <begin position="22"/>
        <end position="36"/>
    </location>
</feature>
<organism evidence="2 3">
    <name type="scientific">Cymbomonas tetramitiformis</name>
    <dbReference type="NCBI Taxonomy" id="36881"/>
    <lineage>
        <taxon>Eukaryota</taxon>
        <taxon>Viridiplantae</taxon>
        <taxon>Chlorophyta</taxon>
        <taxon>Pyramimonadophyceae</taxon>
        <taxon>Pyramimonadales</taxon>
        <taxon>Pyramimonadaceae</taxon>
        <taxon>Cymbomonas</taxon>
    </lineage>
</organism>
<sequence>MRDLEGFEVNETKTPQSQIIDNDSHTDNDNDSHNDSVDDMSVSTVRGSTSLASEALQSILLQVTEDDGNDIVRRCGKDGLKAYRKLKFTIEPQLYGQLANFIVKLLALLATTDNDPNAQLGAFSDCMSSIKNYGAEQLCSRTIEVMVMAVLVTKLPKQYVSVVTEIGRQKKPTFDGFCQKMEYLYGNVLSV</sequence>
<name>A0AAE0KQB0_9CHLO</name>
<dbReference type="AlphaFoldDB" id="A0AAE0KQB0"/>
<evidence type="ECO:0000256" key="1">
    <source>
        <dbReference type="SAM" id="MobiDB-lite"/>
    </source>
</evidence>
<accession>A0AAE0KQB0</accession>
<dbReference type="Proteomes" id="UP001190700">
    <property type="component" value="Unassembled WGS sequence"/>
</dbReference>
<protein>
    <submittedName>
        <fullName evidence="2">Uncharacterized protein</fullName>
    </submittedName>
</protein>
<feature type="region of interest" description="Disordered" evidence="1">
    <location>
        <begin position="1"/>
        <end position="44"/>
    </location>
</feature>
<proteinExistence type="predicted"/>
<comment type="caution">
    <text evidence="2">The sequence shown here is derived from an EMBL/GenBank/DDBJ whole genome shotgun (WGS) entry which is preliminary data.</text>
</comment>
<evidence type="ECO:0000313" key="2">
    <source>
        <dbReference type="EMBL" id="KAK3256876.1"/>
    </source>
</evidence>
<keyword evidence="3" id="KW-1185">Reference proteome</keyword>
<gene>
    <name evidence="2" type="ORF">CYMTET_34019</name>
</gene>
<evidence type="ECO:0000313" key="3">
    <source>
        <dbReference type="Proteomes" id="UP001190700"/>
    </source>
</evidence>
<reference evidence="2 3" key="1">
    <citation type="journal article" date="2015" name="Genome Biol. Evol.">
        <title>Comparative Genomics of a Bacterivorous Green Alga Reveals Evolutionary Causalities and Consequences of Phago-Mixotrophic Mode of Nutrition.</title>
        <authorList>
            <person name="Burns J.A."/>
            <person name="Paasch A."/>
            <person name="Narechania A."/>
            <person name="Kim E."/>
        </authorList>
    </citation>
    <scope>NUCLEOTIDE SEQUENCE [LARGE SCALE GENOMIC DNA]</scope>
    <source>
        <strain evidence="2 3">PLY_AMNH</strain>
    </source>
</reference>